<evidence type="ECO:0000313" key="1">
    <source>
        <dbReference type="EMBL" id="KIH54971.1"/>
    </source>
</evidence>
<dbReference type="EMBL" id="KN738144">
    <property type="protein sequence ID" value="KIH54971.1"/>
    <property type="molecule type" value="Genomic_DNA"/>
</dbReference>
<proteinExistence type="predicted"/>
<dbReference type="SUPFAM" id="SSF57196">
    <property type="entry name" value="EGF/Laminin"/>
    <property type="match status" value="1"/>
</dbReference>
<dbReference type="Proteomes" id="UP000054047">
    <property type="component" value="Unassembled WGS sequence"/>
</dbReference>
<reference evidence="1 2" key="1">
    <citation type="submission" date="2013-12" db="EMBL/GenBank/DDBJ databases">
        <title>Draft genome of the parsitic nematode Ancylostoma duodenale.</title>
        <authorList>
            <person name="Mitreva M."/>
        </authorList>
    </citation>
    <scope>NUCLEOTIDE SEQUENCE [LARGE SCALE GENOMIC DNA]</scope>
    <source>
        <strain evidence="1 2">Zhejiang</strain>
    </source>
</reference>
<accession>A0A0C2GD35</accession>
<organism evidence="1 2">
    <name type="scientific">Ancylostoma duodenale</name>
    <dbReference type="NCBI Taxonomy" id="51022"/>
    <lineage>
        <taxon>Eukaryota</taxon>
        <taxon>Metazoa</taxon>
        <taxon>Ecdysozoa</taxon>
        <taxon>Nematoda</taxon>
        <taxon>Chromadorea</taxon>
        <taxon>Rhabditida</taxon>
        <taxon>Rhabditina</taxon>
        <taxon>Rhabditomorpha</taxon>
        <taxon>Strongyloidea</taxon>
        <taxon>Ancylostomatidae</taxon>
        <taxon>Ancylostomatinae</taxon>
        <taxon>Ancylostoma</taxon>
    </lineage>
</organism>
<dbReference type="OrthoDB" id="152433at2759"/>
<protein>
    <recommendedName>
        <fullName evidence="3">TIL domain-containing protein</fullName>
    </recommendedName>
</protein>
<gene>
    <name evidence="1" type="ORF">ANCDUO_14879</name>
</gene>
<evidence type="ECO:0008006" key="3">
    <source>
        <dbReference type="Google" id="ProtNLM"/>
    </source>
</evidence>
<sequence length="36" mass="4113">MYYSFACECKAGYILEKTYGKCIPIEECKTSHASDE</sequence>
<dbReference type="Gene3D" id="2.10.25.10">
    <property type="entry name" value="Laminin"/>
    <property type="match status" value="1"/>
</dbReference>
<keyword evidence="2" id="KW-1185">Reference proteome</keyword>
<name>A0A0C2GD35_9BILA</name>
<dbReference type="AlphaFoldDB" id="A0A0C2GD35"/>
<evidence type="ECO:0000313" key="2">
    <source>
        <dbReference type="Proteomes" id="UP000054047"/>
    </source>
</evidence>